<protein>
    <submittedName>
        <fullName evidence="1">Acriflavin resistance protein</fullName>
    </submittedName>
</protein>
<comment type="caution">
    <text evidence="1">The sequence shown here is derived from an EMBL/GenBank/DDBJ whole genome shotgun (WGS) entry which is preliminary data.</text>
</comment>
<dbReference type="Proteomes" id="UP000069705">
    <property type="component" value="Unassembled WGS sequence"/>
</dbReference>
<dbReference type="AlphaFoldDB" id="A0A100WVU4"/>
<reference evidence="1 2" key="1">
    <citation type="journal article" date="2016" name="Genome Announc.">
        <title>Draft Genome Sequences of Five Rapidly Growing Mycobacterium Species, M. thermoresistibile, M. fortuitum subsp. acetamidolyticum, M. canariasense, M. brisbanense, and M. novocastrense.</title>
        <authorList>
            <person name="Katahira K."/>
            <person name="Ogura Y."/>
            <person name="Gotoh Y."/>
            <person name="Hayashi T."/>
        </authorList>
    </citation>
    <scope>NUCLEOTIDE SEQUENCE [LARGE SCALE GENOMIC DNA]</scope>
    <source>
        <strain evidence="1 2">JCM6368</strain>
    </source>
</reference>
<reference evidence="2" key="2">
    <citation type="submission" date="2016-02" db="EMBL/GenBank/DDBJ databases">
        <title>Draft genome sequence of five rapidly growing Mycobacterium species.</title>
        <authorList>
            <person name="Katahira K."/>
            <person name="Gotou Y."/>
            <person name="Iida K."/>
            <person name="Ogura Y."/>
            <person name="Hayashi T."/>
        </authorList>
    </citation>
    <scope>NUCLEOTIDE SEQUENCE [LARGE SCALE GENOMIC DNA]</scope>
    <source>
        <strain evidence="2">JCM6368</strain>
    </source>
</reference>
<evidence type="ECO:0000313" key="1">
    <source>
        <dbReference type="EMBL" id="GAT05323.1"/>
    </source>
</evidence>
<dbReference type="EMBL" id="BCSZ01000055">
    <property type="protein sequence ID" value="GAT05323.1"/>
    <property type="molecule type" value="Genomic_DNA"/>
</dbReference>
<sequence>MSGVFVVPERNPPVPNILAPLLKPLGQAIGTAIFNAAVEWLKDPANQEDAEKAGNWLIDKFTNATPWTWDDKLLDGLASRVAAAVKIPGVEGLAAVVQQLQQIIKNPLGPLFGGGR</sequence>
<organism evidence="1 2">
    <name type="scientific">Mycolicibacterium fortuitum subsp. acetamidolyticum</name>
    <dbReference type="NCBI Taxonomy" id="144550"/>
    <lineage>
        <taxon>Bacteria</taxon>
        <taxon>Bacillati</taxon>
        <taxon>Actinomycetota</taxon>
        <taxon>Actinomycetes</taxon>
        <taxon>Mycobacteriales</taxon>
        <taxon>Mycobacteriaceae</taxon>
        <taxon>Mycolicibacterium</taxon>
    </lineage>
</organism>
<evidence type="ECO:0000313" key="2">
    <source>
        <dbReference type="Proteomes" id="UP000069705"/>
    </source>
</evidence>
<proteinExistence type="predicted"/>
<name>A0A100WVU4_MYCFO</name>
<accession>A0A100WVU4</accession>
<gene>
    <name evidence="1" type="ORF">RMCFA_5434</name>
</gene>